<dbReference type="Proteomes" id="UP000054623">
    <property type="component" value="Unassembled WGS sequence"/>
</dbReference>
<dbReference type="InterPro" id="IPR003339">
    <property type="entry name" value="ABC/ECF_trnsptr_transmembrane"/>
</dbReference>
<proteinExistence type="predicted"/>
<gene>
    <name evidence="6" type="ORF">AT727_13390</name>
</gene>
<evidence type="ECO:0000313" key="6">
    <source>
        <dbReference type="EMBL" id="KTE89386.1"/>
    </source>
</evidence>
<feature type="transmembrane region" description="Helical" evidence="5">
    <location>
        <begin position="56"/>
        <end position="78"/>
    </location>
</feature>
<feature type="transmembrane region" description="Helical" evidence="5">
    <location>
        <begin position="231"/>
        <end position="255"/>
    </location>
</feature>
<feature type="transmembrane region" description="Helical" evidence="5">
    <location>
        <begin position="129"/>
        <end position="151"/>
    </location>
</feature>
<reference evidence="6 7" key="1">
    <citation type="submission" date="2015-12" db="EMBL/GenBank/DDBJ databases">
        <title>Draft Genome Sequence of Desulfitobacterium hafniense Strain DH, a Sulfate-reducing Bacterium Isolated from Paddy Soils.</title>
        <authorList>
            <person name="Bao P."/>
            <person name="Zhang X."/>
            <person name="Li G."/>
        </authorList>
    </citation>
    <scope>NUCLEOTIDE SEQUENCE [LARGE SCALE GENOMIC DNA]</scope>
    <source>
        <strain evidence="6 7">DH</strain>
    </source>
</reference>
<keyword evidence="3 5" id="KW-1133">Transmembrane helix</keyword>
<evidence type="ECO:0000256" key="4">
    <source>
        <dbReference type="ARBA" id="ARBA00023136"/>
    </source>
</evidence>
<dbReference type="Pfam" id="PF02361">
    <property type="entry name" value="CbiQ"/>
    <property type="match status" value="1"/>
</dbReference>
<feature type="transmembrane region" description="Helical" evidence="5">
    <location>
        <begin position="267"/>
        <end position="287"/>
    </location>
</feature>
<dbReference type="CDD" id="cd16914">
    <property type="entry name" value="EcfT"/>
    <property type="match status" value="1"/>
</dbReference>
<dbReference type="RefSeq" id="WP_005812450.1">
    <property type="nucleotide sequence ID" value="NZ_CABKQQ010000041.1"/>
</dbReference>
<evidence type="ECO:0000256" key="3">
    <source>
        <dbReference type="ARBA" id="ARBA00022989"/>
    </source>
</evidence>
<feature type="transmembrane region" description="Helical" evidence="5">
    <location>
        <begin position="99"/>
        <end position="117"/>
    </location>
</feature>
<evidence type="ECO:0000313" key="7">
    <source>
        <dbReference type="Proteomes" id="UP000054623"/>
    </source>
</evidence>
<keyword evidence="2 5" id="KW-0812">Transmembrane</keyword>
<dbReference type="OrthoDB" id="2039442at2"/>
<sequence length="302" mass="34058">MQMQNKDAFSGCHPIINFLYFGLVLVFTMFFMHPVYLAVSLVTAVTYSIYLRGRKAVRFSLLFMLPMLLLAALINPAFNHEGATILTYLPSDNPLTLESIIYGIAAAVMLASVVIWFTCYNEVMTSDKFVYLFGRIIPALSLVLSMTLRFVPRFTSQIKVVSEAQRCIGRDVSEGSLIQRAKNGLTILSIMITWSLENAIETADSMKSRGYGLPGRTAFSIYRFNSRDKNALLWLLFCGGYIISGWLAGGMYWRYYPTLRGVLLSPFPISFMVVYFALCLTPVILNLQEDWAWARLGKGEDV</sequence>
<keyword evidence="4 5" id="KW-0472">Membrane</keyword>
<dbReference type="GO" id="GO:0005886">
    <property type="term" value="C:plasma membrane"/>
    <property type="evidence" value="ECO:0007669"/>
    <property type="project" value="UniProtKB-ARBA"/>
</dbReference>
<name>A0A0W1JC96_DESHA</name>
<comment type="subcellular location">
    <subcellularLocation>
        <location evidence="1">Membrane</location>
        <topology evidence="1">Multi-pass membrane protein</topology>
    </subcellularLocation>
</comment>
<evidence type="ECO:0000256" key="2">
    <source>
        <dbReference type="ARBA" id="ARBA00022692"/>
    </source>
</evidence>
<evidence type="ECO:0000256" key="1">
    <source>
        <dbReference type="ARBA" id="ARBA00004141"/>
    </source>
</evidence>
<protein>
    <submittedName>
        <fullName evidence="6">Cobalt transporter</fullName>
    </submittedName>
</protein>
<evidence type="ECO:0000256" key="5">
    <source>
        <dbReference type="SAM" id="Phobius"/>
    </source>
</evidence>
<organism evidence="6 7">
    <name type="scientific">Desulfitobacterium hafniense</name>
    <name type="common">Desulfitobacterium frappieri</name>
    <dbReference type="NCBI Taxonomy" id="49338"/>
    <lineage>
        <taxon>Bacteria</taxon>
        <taxon>Bacillati</taxon>
        <taxon>Bacillota</taxon>
        <taxon>Clostridia</taxon>
        <taxon>Eubacteriales</taxon>
        <taxon>Desulfitobacteriaceae</taxon>
        <taxon>Desulfitobacterium</taxon>
    </lineage>
</organism>
<dbReference type="AlphaFoldDB" id="A0A0W1JC96"/>
<feature type="transmembrane region" description="Helical" evidence="5">
    <location>
        <begin position="20"/>
        <end position="50"/>
    </location>
</feature>
<accession>A0A0W1JC96</accession>
<dbReference type="EMBL" id="LOCK01000083">
    <property type="protein sequence ID" value="KTE89386.1"/>
    <property type="molecule type" value="Genomic_DNA"/>
</dbReference>
<comment type="caution">
    <text evidence="6">The sequence shown here is derived from an EMBL/GenBank/DDBJ whole genome shotgun (WGS) entry which is preliminary data.</text>
</comment>